<keyword evidence="5" id="KW-0732">Signal</keyword>
<keyword evidence="8" id="KW-1185">Reference proteome</keyword>
<dbReference type="SUPFAM" id="SSF103088">
    <property type="entry name" value="OmpA-like"/>
    <property type="match status" value="1"/>
</dbReference>
<evidence type="ECO:0000313" key="8">
    <source>
        <dbReference type="Proteomes" id="UP000826462"/>
    </source>
</evidence>
<organism evidence="7 8">
    <name type="scientific">Paraburkholderia edwinii</name>
    <dbReference type="NCBI Taxonomy" id="2861782"/>
    <lineage>
        <taxon>Bacteria</taxon>
        <taxon>Pseudomonadati</taxon>
        <taxon>Pseudomonadota</taxon>
        <taxon>Betaproteobacteria</taxon>
        <taxon>Burkholderiales</taxon>
        <taxon>Burkholderiaceae</taxon>
        <taxon>Paraburkholderia</taxon>
    </lineage>
</organism>
<dbReference type="CDD" id="cd07185">
    <property type="entry name" value="OmpA_C-like"/>
    <property type="match status" value="1"/>
</dbReference>
<evidence type="ECO:0000256" key="5">
    <source>
        <dbReference type="SAM" id="SignalP"/>
    </source>
</evidence>
<evidence type="ECO:0000256" key="4">
    <source>
        <dbReference type="PROSITE-ProRule" id="PRU00473"/>
    </source>
</evidence>
<dbReference type="InterPro" id="IPR006665">
    <property type="entry name" value="OmpA-like"/>
</dbReference>
<dbReference type="PRINTS" id="PR01021">
    <property type="entry name" value="OMPADOMAIN"/>
</dbReference>
<evidence type="ECO:0000256" key="3">
    <source>
        <dbReference type="ARBA" id="ARBA00023237"/>
    </source>
</evidence>
<sequence length="244" mass="26293">MEYVMTSRILQMLFMSMSMAILLAACTSASGPTYNLYTEKSSDGAKVYRVECGGLLESSATCRSIAERTCGNQPVSVVQERDRIRPDAEKANPRMLVFRCGAAPTVAAAASEPPAAKELENFTLNADALFAFGKSDLDSMLPAGKAQLTDVIEKIRTHKDATRILVVGHTDRIGSDAVNKPLSIARANTVRDFMISRGLDGSMIQAQGVGSTQPVSHCPEGRSRAVIACLQPDRRVQITVNGQR</sequence>
<evidence type="ECO:0000256" key="1">
    <source>
        <dbReference type="ARBA" id="ARBA00004442"/>
    </source>
</evidence>
<dbReference type="InterPro" id="IPR006664">
    <property type="entry name" value="OMP_bac"/>
</dbReference>
<dbReference type="PANTHER" id="PTHR30329">
    <property type="entry name" value="STATOR ELEMENT OF FLAGELLAR MOTOR COMPLEX"/>
    <property type="match status" value="1"/>
</dbReference>
<proteinExistence type="predicted"/>
<comment type="subcellular location">
    <subcellularLocation>
        <location evidence="1">Cell outer membrane</location>
    </subcellularLocation>
</comment>
<gene>
    <name evidence="7" type="ORF">KZJ38_11815</name>
</gene>
<dbReference type="Pfam" id="PF00691">
    <property type="entry name" value="OmpA"/>
    <property type="match status" value="1"/>
</dbReference>
<keyword evidence="2 4" id="KW-0472">Membrane</keyword>
<reference evidence="7 8" key="1">
    <citation type="submission" date="2021-07" db="EMBL/GenBank/DDBJ databases">
        <title>Paraburkholderia edwinii protects Aspergillus sp. from phenazines by acting as a toxin sponge.</title>
        <authorList>
            <person name="Dahlstrom K.M."/>
            <person name="Newman D.K."/>
        </authorList>
    </citation>
    <scope>NUCLEOTIDE SEQUENCE [LARGE SCALE GENOMIC DNA]</scope>
    <source>
        <strain evidence="7 8">Pe01</strain>
    </source>
</reference>
<evidence type="ECO:0000313" key="7">
    <source>
        <dbReference type="EMBL" id="QYD67089.1"/>
    </source>
</evidence>
<dbReference type="EMBL" id="CP080095">
    <property type="protein sequence ID" value="QYD67089.1"/>
    <property type="molecule type" value="Genomic_DNA"/>
</dbReference>
<feature type="signal peptide" evidence="5">
    <location>
        <begin position="1"/>
        <end position="24"/>
    </location>
</feature>
<dbReference type="Proteomes" id="UP000826462">
    <property type="component" value="Chromosome 1"/>
</dbReference>
<name>A0ABX8UJC3_9BURK</name>
<dbReference type="PROSITE" id="PS51123">
    <property type="entry name" value="OMPA_2"/>
    <property type="match status" value="1"/>
</dbReference>
<dbReference type="InterPro" id="IPR036737">
    <property type="entry name" value="OmpA-like_sf"/>
</dbReference>
<accession>A0ABX8UJC3</accession>
<feature type="chain" id="PRO_5047035075" evidence="5">
    <location>
        <begin position="25"/>
        <end position="244"/>
    </location>
</feature>
<protein>
    <submittedName>
        <fullName evidence="7">OmpA family protein</fullName>
    </submittedName>
</protein>
<dbReference type="InterPro" id="IPR050330">
    <property type="entry name" value="Bact_OuterMem_StrucFunc"/>
</dbReference>
<keyword evidence="3" id="KW-0998">Cell outer membrane</keyword>
<evidence type="ECO:0000259" key="6">
    <source>
        <dbReference type="PROSITE" id="PS51123"/>
    </source>
</evidence>
<dbReference type="Gene3D" id="3.30.1330.60">
    <property type="entry name" value="OmpA-like domain"/>
    <property type="match status" value="1"/>
</dbReference>
<feature type="domain" description="OmpA-like" evidence="6">
    <location>
        <begin position="117"/>
        <end position="244"/>
    </location>
</feature>
<dbReference type="PANTHER" id="PTHR30329:SF21">
    <property type="entry name" value="LIPOPROTEIN YIAD-RELATED"/>
    <property type="match status" value="1"/>
</dbReference>
<evidence type="ECO:0000256" key="2">
    <source>
        <dbReference type="ARBA" id="ARBA00023136"/>
    </source>
</evidence>